<dbReference type="PANTHER" id="PTHR33835:SF1">
    <property type="entry name" value="METALLO-BETA-LACTAMASE DOMAIN-CONTAINING PROTEIN"/>
    <property type="match status" value="1"/>
</dbReference>
<dbReference type="OMA" id="IFRDVMA"/>
<accession>C5FH73</accession>
<dbReference type="Gene3D" id="3.60.15.10">
    <property type="entry name" value="Ribonuclease Z/Hydroxyacylglutathione hydrolase-like"/>
    <property type="match status" value="1"/>
</dbReference>
<sequence length="265" mass="30361">MPKLAPSDPEKVMVIRKICDNIVTCSLPFSRLGIFKFGGRATLVRLQTGSIAVFSPVALTHSVREAVDSLGGNVKYLIAPDMEHHLFLNDWTKAYPEAEIIAPEGLWEKRQSKPETSGPKFEYIFTPENKDTLHISDEFIAEFDIEYIHAHVNREIVVLHKPSGTLIQADLFFNPPGNEQYQKSKEGARDGFANKLYLFLMSSKGNAMSQQRMIWYLMSSKDHRAFKKSIQRVDRWEFDRAIPCHGDTVDQGAKCMFRTLFQWFL</sequence>
<dbReference type="Proteomes" id="UP000002035">
    <property type="component" value="Unassembled WGS sequence"/>
</dbReference>
<dbReference type="OrthoDB" id="421671at2759"/>
<dbReference type="PANTHER" id="PTHR33835">
    <property type="entry name" value="YALI0C07656P"/>
    <property type="match status" value="1"/>
</dbReference>
<name>C5FH73_ARTOC</name>
<dbReference type="eggNOG" id="ENOG502S1EZ">
    <property type="taxonomic scope" value="Eukaryota"/>
</dbReference>
<gene>
    <name evidence="1" type="ORF">MCYG_01611</name>
</gene>
<evidence type="ECO:0008006" key="3">
    <source>
        <dbReference type="Google" id="ProtNLM"/>
    </source>
</evidence>
<organism evidence="1 2">
    <name type="scientific">Arthroderma otae (strain ATCC MYA-4605 / CBS 113480)</name>
    <name type="common">Microsporum canis</name>
    <dbReference type="NCBI Taxonomy" id="554155"/>
    <lineage>
        <taxon>Eukaryota</taxon>
        <taxon>Fungi</taxon>
        <taxon>Dikarya</taxon>
        <taxon>Ascomycota</taxon>
        <taxon>Pezizomycotina</taxon>
        <taxon>Eurotiomycetes</taxon>
        <taxon>Eurotiomycetidae</taxon>
        <taxon>Onygenales</taxon>
        <taxon>Arthrodermataceae</taxon>
        <taxon>Microsporum</taxon>
    </lineage>
</organism>
<dbReference type="Pfam" id="PF14234">
    <property type="entry name" value="DUF4336"/>
    <property type="match status" value="1"/>
</dbReference>
<dbReference type="InterPro" id="IPR025638">
    <property type="entry name" value="DUF4336"/>
</dbReference>
<proteinExistence type="predicted"/>
<dbReference type="SUPFAM" id="SSF56281">
    <property type="entry name" value="Metallo-hydrolase/oxidoreductase"/>
    <property type="match status" value="1"/>
</dbReference>
<dbReference type="RefSeq" id="XP_002848677.1">
    <property type="nucleotide sequence ID" value="XM_002848631.1"/>
</dbReference>
<dbReference type="InterPro" id="IPR036866">
    <property type="entry name" value="RibonucZ/Hydroxyglut_hydro"/>
</dbReference>
<protein>
    <recommendedName>
        <fullName evidence="3">DUF4336 domain-containing protein</fullName>
    </recommendedName>
</protein>
<evidence type="ECO:0000313" key="2">
    <source>
        <dbReference type="Proteomes" id="UP000002035"/>
    </source>
</evidence>
<dbReference type="GeneID" id="9222933"/>
<dbReference type="VEuPathDB" id="FungiDB:MCYG_01611"/>
<reference evidence="2" key="1">
    <citation type="journal article" date="2012" name="MBio">
        <title>Comparative genome analysis of Trichophyton rubrum and related dermatophytes reveals candidate genes involved in infection.</title>
        <authorList>
            <person name="Martinez D.A."/>
            <person name="Oliver B.G."/>
            <person name="Graeser Y."/>
            <person name="Goldberg J.M."/>
            <person name="Li W."/>
            <person name="Martinez-Rossi N.M."/>
            <person name="Monod M."/>
            <person name="Shelest E."/>
            <person name="Barton R.C."/>
            <person name="Birch E."/>
            <person name="Brakhage A.A."/>
            <person name="Chen Z."/>
            <person name="Gurr S.J."/>
            <person name="Heiman D."/>
            <person name="Heitman J."/>
            <person name="Kosti I."/>
            <person name="Rossi A."/>
            <person name="Saif S."/>
            <person name="Samalova M."/>
            <person name="Saunders C.W."/>
            <person name="Shea T."/>
            <person name="Summerbell R.C."/>
            <person name="Xu J."/>
            <person name="Young S."/>
            <person name="Zeng Q."/>
            <person name="Birren B.W."/>
            <person name="Cuomo C.A."/>
            <person name="White T.C."/>
        </authorList>
    </citation>
    <scope>NUCLEOTIDE SEQUENCE [LARGE SCALE GENOMIC DNA]</scope>
    <source>
        <strain evidence="2">ATCC MYA-4605 / CBS 113480</strain>
    </source>
</reference>
<dbReference type="EMBL" id="DS995702">
    <property type="protein sequence ID" value="EEQ28792.1"/>
    <property type="molecule type" value="Genomic_DNA"/>
</dbReference>
<dbReference type="HOGENOM" id="CLU_056292_0_1_1"/>
<dbReference type="AlphaFoldDB" id="C5FH73"/>
<keyword evidence="2" id="KW-1185">Reference proteome</keyword>
<evidence type="ECO:0000313" key="1">
    <source>
        <dbReference type="EMBL" id="EEQ28792.1"/>
    </source>
</evidence>